<protein>
    <submittedName>
        <fullName evidence="2">Uncharacterized protein</fullName>
    </submittedName>
</protein>
<dbReference type="Proteomes" id="UP001328107">
    <property type="component" value="Unassembled WGS sequence"/>
</dbReference>
<dbReference type="AlphaFoldDB" id="A0AAN4ZAN9"/>
<evidence type="ECO:0000313" key="2">
    <source>
        <dbReference type="EMBL" id="GMR33540.1"/>
    </source>
</evidence>
<proteinExistence type="predicted"/>
<feature type="region of interest" description="Disordered" evidence="1">
    <location>
        <begin position="17"/>
        <end position="39"/>
    </location>
</feature>
<keyword evidence="3" id="KW-1185">Reference proteome</keyword>
<organism evidence="2 3">
    <name type="scientific">Pristionchus mayeri</name>
    <dbReference type="NCBI Taxonomy" id="1317129"/>
    <lineage>
        <taxon>Eukaryota</taxon>
        <taxon>Metazoa</taxon>
        <taxon>Ecdysozoa</taxon>
        <taxon>Nematoda</taxon>
        <taxon>Chromadorea</taxon>
        <taxon>Rhabditida</taxon>
        <taxon>Rhabditina</taxon>
        <taxon>Diplogasteromorpha</taxon>
        <taxon>Diplogasteroidea</taxon>
        <taxon>Neodiplogasteridae</taxon>
        <taxon>Pristionchus</taxon>
    </lineage>
</organism>
<name>A0AAN4ZAN9_9BILA</name>
<sequence>LPGLYAKLLPLEEFLNNRTAHDTQSPSQRSKISPEPIQDRMRRQVVSFRAVHFAPPEWKAKRNAGVKEEEKEKDKETKENEPTVAPIVPLQLKPLEGQPIQPIVPENAQSETKEQSGPDQIGTKESGTKPEPEPTQRKEIEPK</sequence>
<comment type="caution">
    <text evidence="2">The sequence shown here is derived from an EMBL/GenBank/DDBJ whole genome shotgun (WGS) entry which is preliminary data.</text>
</comment>
<feature type="compositionally biased region" description="Basic and acidic residues" evidence="1">
    <location>
        <begin position="65"/>
        <end position="81"/>
    </location>
</feature>
<evidence type="ECO:0000313" key="3">
    <source>
        <dbReference type="Proteomes" id="UP001328107"/>
    </source>
</evidence>
<feature type="compositionally biased region" description="Basic and acidic residues" evidence="1">
    <location>
        <begin position="126"/>
        <end position="143"/>
    </location>
</feature>
<accession>A0AAN4ZAN9</accession>
<feature type="non-terminal residue" evidence="2">
    <location>
        <position position="143"/>
    </location>
</feature>
<feature type="non-terminal residue" evidence="2">
    <location>
        <position position="1"/>
    </location>
</feature>
<feature type="region of interest" description="Disordered" evidence="1">
    <location>
        <begin position="53"/>
        <end position="143"/>
    </location>
</feature>
<reference evidence="3" key="1">
    <citation type="submission" date="2022-10" db="EMBL/GenBank/DDBJ databases">
        <title>Genome assembly of Pristionchus species.</title>
        <authorList>
            <person name="Yoshida K."/>
            <person name="Sommer R.J."/>
        </authorList>
    </citation>
    <scope>NUCLEOTIDE SEQUENCE [LARGE SCALE GENOMIC DNA]</scope>
    <source>
        <strain evidence="3">RS5460</strain>
    </source>
</reference>
<dbReference type="EMBL" id="BTRK01000001">
    <property type="protein sequence ID" value="GMR33540.1"/>
    <property type="molecule type" value="Genomic_DNA"/>
</dbReference>
<evidence type="ECO:0000256" key="1">
    <source>
        <dbReference type="SAM" id="MobiDB-lite"/>
    </source>
</evidence>
<feature type="compositionally biased region" description="Polar residues" evidence="1">
    <location>
        <begin position="17"/>
        <end position="31"/>
    </location>
</feature>
<gene>
    <name evidence="2" type="ORF">PMAYCL1PPCAC_03735</name>
</gene>